<dbReference type="Pfam" id="PF00188">
    <property type="entry name" value="CAP"/>
    <property type="match status" value="1"/>
</dbReference>
<sequence>MKAKRAIGPVSAMFAAAVLGTFAAPPAGADPLSAALHQRISAARQACGPIGADPLLTAAAQRHANDVLRTGVASHSGSDGSSPGARIAAAGYSPTRATGEIVYWGAGLAANPGAAVDWWLKSPPHRALLLNCTFTAGGFAVARDGNRMTAVVDFGG</sequence>
<dbReference type="InterPro" id="IPR035940">
    <property type="entry name" value="CAP_sf"/>
</dbReference>
<feature type="domain" description="SCP" evidence="2">
    <location>
        <begin position="47"/>
        <end position="153"/>
    </location>
</feature>
<accession>A0ABN9NYR9</accession>
<dbReference type="EMBL" id="OY726395">
    <property type="protein sequence ID" value="CAJ1582909.1"/>
    <property type="molecule type" value="Genomic_DNA"/>
</dbReference>
<dbReference type="SUPFAM" id="SSF55797">
    <property type="entry name" value="PR-1-like"/>
    <property type="match status" value="1"/>
</dbReference>
<evidence type="ECO:0000313" key="3">
    <source>
        <dbReference type="EMBL" id="CAJ1582909.1"/>
    </source>
</evidence>
<dbReference type="PANTHER" id="PTHR31157:SF1">
    <property type="entry name" value="SCP DOMAIN-CONTAINING PROTEIN"/>
    <property type="match status" value="1"/>
</dbReference>
<dbReference type="PANTHER" id="PTHR31157">
    <property type="entry name" value="SCP DOMAIN-CONTAINING PROTEIN"/>
    <property type="match status" value="1"/>
</dbReference>
<gene>
    <name evidence="3" type="ORF">MU0050_002340</name>
</gene>
<protein>
    <submittedName>
        <fullName evidence="3">CAP domain-containing protein</fullName>
    </submittedName>
</protein>
<dbReference type="CDD" id="cd05379">
    <property type="entry name" value="CAP_bacterial"/>
    <property type="match status" value="1"/>
</dbReference>
<keyword evidence="1" id="KW-0732">Signal</keyword>
<dbReference type="Gene3D" id="3.40.33.10">
    <property type="entry name" value="CAP"/>
    <property type="match status" value="1"/>
</dbReference>
<evidence type="ECO:0000259" key="2">
    <source>
        <dbReference type="Pfam" id="PF00188"/>
    </source>
</evidence>
<reference evidence="3 4" key="1">
    <citation type="submission" date="2023-08" db="EMBL/GenBank/DDBJ databases">
        <authorList>
            <person name="Folkvardsen B D."/>
            <person name="Norman A."/>
        </authorList>
    </citation>
    <scope>NUCLEOTIDE SEQUENCE [LARGE SCALE GENOMIC DNA]</scope>
    <source>
        <strain evidence="3 4">Mu0050</strain>
    </source>
</reference>
<name>A0ABN9NYR9_9MYCO</name>
<evidence type="ECO:0000313" key="4">
    <source>
        <dbReference type="Proteomes" id="UP001190466"/>
    </source>
</evidence>
<evidence type="ECO:0000256" key="1">
    <source>
        <dbReference type="SAM" id="SignalP"/>
    </source>
</evidence>
<keyword evidence="4" id="KW-1185">Reference proteome</keyword>
<feature type="signal peptide" evidence="1">
    <location>
        <begin position="1"/>
        <end position="29"/>
    </location>
</feature>
<dbReference type="InterPro" id="IPR014044">
    <property type="entry name" value="CAP_dom"/>
</dbReference>
<dbReference type="RefSeq" id="WP_316516825.1">
    <property type="nucleotide sequence ID" value="NZ_OY726395.1"/>
</dbReference>
<proteinExistence type="predicted"/>
<organism evidence="3 4">
    <name type="scientific">[Mycobacterium] wendilense</name>
    <dbReference type="NCBI Taxonomy" id="3064284"/>
    <lineage>
        <taxon>Bacteria</taxon>
        <taxon>Bacillati</taxon>
        <taxon>Actinomycetota</taxon>
        <taxon>Actinomycetes</taxon>
        <taxon>Mycobacteriales</taxon>
        <taxon>Mycobacteriaceae</taxon>
        <taxon>Mycolicibacter</taxon>
    </lineage>
</organism>
<dbReference type="Proteomes" id="UP001190466">
    <property type="component" value="Chromosome"/>
</dbReference>
<feature type="chain" id="PRO_5045587898" evidence="1">
    <location>
        <begin position="30"/>
        <end position="156"/>
    </location>
</feature>